<dbReference type="Proteomes" id="UP001179952">
    <property type="component" value="Unassembled WGS sequence"/>
</dbReference>
<evidence type="ECO:0000313" key="2">
    <source>
        <dbReference type="EMBL" id="KAK1267984.1"/>
    </source>
</evidence>
<accession>A0AAV9AUP3</accession>
<feature type="compositionally biased region" description="Basic and acidic residues" evidence="1">
    <location>
        <begin position="25"/>
        <end position="37"/>
    </location>
</feature>
<dbReference type="EMBL" id="JAUJYN010000006">
    <property type="protein sequence ID" value="KAK1267984.1"/>
    <property type="molecule type" value="Genomic_DNA"/>
</dbReference>
<gene>
    <name evidence="2" type="ORF">QJS04_geneDACA005225</name>
</gene>
<dbReference type="AlphaFoldDB" id="A0AAV9AUP3"/>
<reference evidence="2" key="2">
    <citation type="submission" date="2023-06" db="EMBL/GenBank/DDBJ databases">
        <authorList>
            <person name="Ma L."/>
            <person name="Liu K.-W."/>
            <person name="Li Z."/>
            <person name="Hsiao Y.-Y."/>
            <person name="Qi Y."/>
            <person name="Fu T."/>
            <person name="Tang G."/>
            <person name="Zhang D."/>
            <person name="Sun W.-H."/>
            <person name="Liu D.-K."/>
            <person name="Li Y."/>
            <person name="Chen G.-Z."/>
            <person name="Liu X.-D."/>
            <person name="Liao X.-Y."/>
            <person name="Jiang Y.-T."/>
            <person name="Yu X."/>
            <person name="Hao Y."/>
            <person name="Huang J."/>
            <person name="Zhao X.-W."/>
            <person name="Ke S."/>
            <person name="Chen Y.-Y."/>
            <person name="Wu W.-L."/>
            <person name="Hsu J.-L."/>
            <person name="Lin Y.-F."/>
            <person name="Huang M.-D."/>
            <person name="Li C.-Y."/>
            <person name="Huang L."/>
            <person name="Wang Z.-W."/>
            <person name="Zhao X."/>
            <person name="Zhong W.-Y."/>
            <person name="Peng D.-H."/>
            <person name="Ahmad S."/>
            <person name="Lan S."/>
            <person name="Zhang J.-S."/>
            <person name="Tsai W.-C."/>
            <person name="Van De Peer Y."/>
            <person name="Liu Z.-J."/>
        </authorList>
    </citation>
    <scope>NUCLEOTIDE SEQUENCE</scope>
    <source>
        <strain evidence="2">SCP</strain>
        <tissue evidence="2">Leaves</tissue>
    </source>
</reference>
<proteinExistence type="predicted"/>
<protein>
    <submittedName>
        <fullName evidence="2">Uncharacterized protein</fullName>
    </submittedName>
</protein>
<evidence type="ECO:0000313" key="3">
    <source>
        <dbReference type="Proteomes" id="UP001179952"/>
    </source>
</evidence>
<name>A0AAV9AUP3_ACOGR</name>
<sequence length="87" mass="9768">MYTGDEIDISYSKKKKKMTVTFPPTRKEGKRRSDNIGRSKPVFMGLGAHHTWTPNVRAPPPNKFSTLSMALKGRFLLVDSPTLPPPL</sequence>
<keyword evidence="3" id="KW-1185">Reference proteome</keyword>
<comment type="caution">
    <text evidence="2">The sequence shown here is derived from an EMBL/GenBank/DDBJ whole genome shotgun (WGS) entry which is preliminary data.</text>
</comment>
<organism evidence="2 3">
    <name type="scientific">Acorus gramineus</name>
    <name type="common">Dwarf sweet flag</name>
    <dbReference type="NCBI Taxonomy" id="55184"/>
    <lineage>
        <taxon>Eukaryota</taxon>
        <taxon>Viridiplantae</taxon>
        <taxon>Streptophyta</taxon>
        <taxon>Embryophyta</taxon>
        <taxon>Tracheophyta</taxon>
        <taxon>Spermatophyta</taxon>
        <taxon>Magnoliopsida</taxon>
        <taxon>Liliopsida</taxon>
        <taxon>Acoraceae</taxon>
        <taxon>Acorus</taxon>
    </lineage>
</organism>
<evidence type="ECO:0000256" key="1">
    <source>
        <dbReference type="SAM" id="MobiDB-lite"/>
    </source>
</evidence>
<reference evidence="2" key="1">
    <citation type="journal article" date="2023" name="Nat. Commun.">
        <title>Diploid and tetraploid genomes of Acorus and the evolution of monocots.</title>
        <authorList>
            <person name="Ma L."/>
            <person name="Liu K.W."/>
            <person name="Li Z."/>
            <person name="Hsiao Y.Y."/>
            <person name="Qi Y."/>
            <person name="Fu T."/>
            <person name="Tang G.D."/>
            <person name="Zhang D."/>
            <person name="Sun W.H."/>
            <person name="Liu D.K."/>
            <person name="Li Y."/>
            <person name="Chen G.Z."/>
            <person name="Liu X.D."/>
            <person name="Liao X.Y."/>
            <person name="Jiang Y.T."/>
            <person name="Yu X."/>
            <person name="Hao Y."/>
            <person name="Huang J."/>
            <person name="Zhao X.W."/>
            <person name="Ke S."/>
            <person name="Chen Y.Y."/>
            <person name="Wu W.L."/>
            <person name="Hsu J.L."/>
            <person name="Lin Y.F."/>
            <person name="Huang M.D."/>
            <person name="Li C.Y."/>
            <person name="Huang L."/>
            <person name="Wang Z.W."/>
            <person name="Zhao X."/>
            <person name="Zhong W.Y."/>
            <person name="Peng D.H."/>
            <person name="Ahmad S."/>
            <person name="Lan S."/>
            <person name="Zhang J.S."/>
            <person name="Tsai W.C."/>
            <person name="Van de Peer Y."/>
            <person name="Liu Z.J."/>
        </authorList>
    </citation>
    <scope>NUCLEOTIDE SEQUENCE</scope>
    <source>
        <strain evidence="2">SCP</strain>
    </source>
</reference>
<feature type="region of interest" description="Disordered" evidence="1">
    <location>
        <begin position="18"/>
        <end position="40"/>
    </location>
</feature>